<dbReference type="RefSeq" id="XP_002428923.1">
    <property type="nucleotide sequence ID" value="XM_002428878.1"/>
</dbReference>
<dbReference type="CTD" id="8234131"/>
<dbReference type="GO" id="GO:0005524">
    <property type="term" value="F:ATP binding"/>
    <property type="evidence" value="ECO:0007669"/>
    <property type="project" value="UniProtKB-KW"/>
</dbReference>
<keyword evidence="2" id="KW-0067">ATP-binding</keyword>
<dbReference type="EMBL" id="AAZO01005042">
    <property type="status" value="NOT_ANNOTATED_CDS"/>
    <property type="molecule type" value="Genomic_DNA"/>
</dbReference>
<dbReference type="FunFam" id="3.40.50.300:FF:000827">
    <property type="entry name" value="KTI12 chromatin-associated homolog"/>
    <property type="match status" value="1"/>
</dbReference>
<dbReference type="GO" id="GO:0006357">
    <property type="term" value="P:regulation of transcription by RNA polymerase II"/>
    <property type="evidence" value="ECO:0007669"/>
    <property type="project" value="UniProtKB-ARBA"/>
</dbReference>
<comment type="similarity">
    <text evidence="3">Belongs to the KTI12 family.</text>
</comment>
<evidence type="ECO:0000256" key="3">
    <source>
        <dbReference type="ARBA" id="ARBA00025768"/>
    </source>
</evidence>
<gene>
    <name evidence="6" type="primary">8234131</name>
    <name evidence="5" type="ORF">Phum_PHUM410610</name>
</gene>
<evidence type="ECO:0000256" key="4">
    <source>
        <dbReference type="ARBA" id="ARBA00026170"/>
    </source>
</evidence>
<reference evidence="5" key="2">
    <citation type="submission" date="2007-04" db="EMBL/GenBank/DDBJ databases">
        <title>The genome of the human body louse.</title>
        <authorList>
            <consortium name="The Human Body Louse Genome Consortium"/>
            <person name="Kirkness E."/>
            <person name="Walenz B."/>
            <person name="Hass B."/>
            <person name="Bruggner R."/>
            <person name="Strausberg R."/>
        </authorList>
    </citation>
    <scope>NUCLEOTIDE SEQUENCE</scope>
    <source>
        <strain evidence="5">USDA</strain>
    </source>
</reference>
<dbReference type="InParanoid" id="E0VS29"/>
<dbReference type="HOGENOM" id="CLU_027147_1_0_1"/>
<evidence type="ECO:0000256" key="1">
    <source>
        <dbReference type="ARBA" id="ARBA00022741"/>
    </source>
</evidence>
<accession>E0VS29</accession>
<dbReference type="PANTHER" id="PTHR12435">
    <property type="match status" value="1"/>
</dbReference>
<protein>
    <recommendedName>
        <fullName evidence="4">Protein KTI12 homolog</fullName>
    </recommendedName>
</protein>
<dbReference type="GeneID" id="8234131"/>
<dbReference type="OMA" id="THSRWDK"/>
<dbReference type="KEGG" id="phu:Phum_PHUM410610"/>
<evidence type="ECO:0000313" key="5">
    <source>
        <dbReference type="EMBL" id="EEB16185.1"/>
    </source>
</evidence>
<reference evidence="5" key="1">
    <citation type="submission" date="2007-04" db="EMBL/GenBank/DDBJ databases">
        <title>Annotation of Pediculus humanus corporis strain USDA.</title>
        <authorList>
            <person name="Kirkness E."/>
            <person name="Hannick L."/>
            <person name="Hass B."/>
            <person name="Bruggner R."/>
            <person name="Lawson D."/>
            <person name="Bidwell S."/>
            <person name="Joardar V."/>
            <person name="Caler E."/>
            <person name="Walenz B."/>
            <person name="Inman J."/>
            <person name="Schobel S."/>
            <person name="Galinsky K."/>
            <person name="Amedeo P."/>
            <person name="Strausberg R."/>
        </authorList>
    </citation>
    <scope>NUCLEOTIDE SEQUENCE</scope>
    <source>
        <strain evidence="5">USDA</strain>
    </source>
</reference>
<evidence type="ECO:0000313" key="7">
    <source>
        <dbReference type="Proteomes" id="UP000009046"/>
    </source>
</evidence>
<dbReference type="Proteomes" id="UP000009046">
    <property type="component" value="Unassembled WGS sequence"/>
</dbReference>
<dbReference type="SUPFAM" id="SSF52540">
    <property type="entry name" value="P-loop containing nucleoside triphosphate hydrolases"/>
    <property type="match status" value="1"/>
</dbReference>
<dbReference type="Gene3D" id="3.40.50.300">
    <property type="entry name" value="P-loop containing nucleotide triphosphate hydrolases"/>
    <property type="match status" value="1"/>
</dbReference>
<dbReference type="EnsemblMetazoa" id="PHUM410610-RA">
    <property type="protein sequence ID" value="PHUM410610-PA"/>
    <property type="gene ID" value="PHUM410610"/>
</dbReference>
<keyword evidence="7" id="KW-1185">Reference proteome</keyword>
<dbReference type="AlphaFoldDB" id="E0VS29"/>
<dbReference type="OrthoDB" id="9972657at2759"/>
<dbReference type="GO" id="GO:0006400">
    <property type="term" value="P:tRNA modification"/>
    <property type="evidence" value="ECO:0007669"/>
    <property type="project" value="UniProtKB-ARBA"/>
</dbReference>
<evidence type="ECO:0000256" key="2">
    <source>
        <dbReference type="ARBA" id="ARBA00022840"/>
    </source>
</evidence>
<dbReference type="EMBL" id="DS235742">
    <property type="protein sequence ID" value="EEB16185.1"/>
    <property type="molecule type" value="Genomic_DNA"/>
</dbReference>
<dbReference type="eggNOG" id="KOG3062">
    <property type="taxonomic scope" value="Eukaryota"/>
</dbReference>
<dbReference type="FunCoup" id="E0VS29">
    <property type="interactions" value="915"/>
</dbReference>
<dbReference type="Pfam" id="PF08433">
    <property type="entry name" value="KTI12"/>
    <property type="match status" value="1"/>
</dbReference>
<reference evidence="6" key="3">
    <citation type="submission" date="2020-05" db="UniProtKB">
        <authorList>
            <consortium name="EnsemblMetazoa"/>
        </authorList>
    </citation>
    <scope>IDENTIFICATION</scope>
    <source>
        <strain evidence="6">USDA</strain>
    </source>
</reference>
<dbReference type="STRING" id="121224.E0VS29"/>
<proteinExistence type="inferred from homology"/>
<dbReference type="VEuPathDB" id="VectorBase:PHUM410610"/>
<dbReference type="InterPro" id="IPR013641">
    <property type="entry name" value="KTI12/PSTK"/>
</dbReference>
<keyword evidence="1" id="KW-0547">Nucleotide-binding</keyword>
<sequence>MPLIVITGLPASGKTHVSNQIKKYFEEKKKEVMIISENDILKENNLSRNELYVDSKKEKEIRSIIKSNFLRVISPDKLIIIDALNYIKGYRYEIYCATKSAKTTQCTLYCQTGSNTAWEFNLKKNTCDQYSKEVFDGLVLRFEEPDSRNRWDSPLLYLMSDSSVPLQDLYDALYCRKPPPPNQSTQCPPLSDTNFLHDLDNAIKTVIECIMTNKKLNMEGEVKIPDCDECFVISSEKNISLPELLRLKRQFLSYVKLQPTLYNNKNLTKLFVQYLNSNL</sequence>
<name>E0VS29_PEDHC</name>
<organism>
    <name type="scientific">Pediculus humanus subsp. corporis</name>
    <name type="common">Body louse</name>
    <dbReference type="NCBI Taxonomy" id="121224"/>
    <lineage>
        <taxon>Eukaryota</taxon>
        <taxon>Metazoa</taxon>
        <taxon>Ecdysozoa</taxon>
        <taxon>Arthropoda</taxon>
        <taxon>Hexapoda</taxon>
        <taxon>Insecta</taxon>
        <taxon>Pterygota</taxon>
        <taxon>Neoptera</taxon>
        <taxon>Paraneoptera</taxon>
        <taxon>Psocodea</taxon>
        <taxon>Troctomorpha</taxon>
        <taxon>Phthiraptera</taxon>
        <taxon>Anoplura</taxon>
        <taxon>Pediculidae</taxon>
        <taxon>Pediculus</taxon>
    </lineage>
</organism>
<dbReference type="InterPro" id="IPR027417">
    <property type="entry name" value="P-loop_NTPase"/>
</dbReference>
<evidence type="ECO:0000313" key="6">
    <source>
        <dbReference type="EnsemblMetazoa" id="PHUM410610-PA"/>
    </source>
</evidence>